<dbReference type="InterPro" id="IPR046733">
    <property type="entry name" value="DUF6625"/>
</dbReference>
<gene>
    <name evidence="1" type="ORF">CLTHE_19890</name>
</gene>
<dbReference type="EMBL" id="LTAY01000048">
    <property type="protein sequence ID" value="OPX47426.1"/>
    <property type="molecule type" value="Genomic_DNA"/>
</dbReference>
<comment type="caution">
    <text evidence="1">The sequence shown here is derived from an EMBL/GenBank/DDBJ whole genome shotgun (WGS) entry which is preliminary data.</text>
</comment>
<evidence type="ECO:0000313" key="2">
    <source>
        <dbReference type="Proteomes" id="UP000191448"/>
    </source>
</evidence>
<dbReference type="Pfam" id="PF20330">
    <property type="entry name" value="DUF6625"/>
    <property type="match status" value="1"/>
</dbReference>
<sequence>MNMSTVLICPYFGKLPNYFEYVLKSCEYNKKINWILITDDKRKFNYPKNVRVIYMEFYEFRNLIQKNFEFMISLKTPYKLCDYKPIYGYVMRNYIKEYEYWGHCDIDCFFGDLFKFIEEPMKLGVDKIGYLGHLTLYKNRQDINERFKLPLKGKNFKDVFTTDEILVFDESFTELSMNTIYEHYGFEMYKKPIFADISCLYYDFRLYKYNEKFSYKLERRTNRVFIWEEGKVWSEIKDGEKEEFGYVHFQKRSISIPESKIENRIKFLLRPNEICLDYNIDKELKIKYRKLFYKPYFNQKIKAIKFRLRRKRNEN</sequence>
<protein>
    <submittedName>
        <fullName evidence="1">Uncharacterized protein</fullName>
    </submittedName>
</protein>
<dbReference type="AlphaFoldDB" id="A0A1V4SU62"/>
<name>A0A1V4SU62_9CLOT</name>
<proteinExistence type="predicted"/>
<evidence type="ECO:0000313" key="1">
    <source>
        <dbReference type="EMBL" id="OPX47426.1"/>
    </source>
</evidence>
<dbReference type="Proteomes" id="UP000191448">
    <property type="component" value="Unassembled WGS sequence"/>
</dbReference>
<reference evidence="1 2" key="1">
    <citation type="submission" date="2016-02" db="EMBL/GenBank/DDBJ databases">
        <title>Genome sequence of Clostridium thermobutyricum DSM 4928.</title>
        <authorList>
            <person name="Poehlein A."/>
            <person name="Daniel R."/>
        </authorList>
    </citation>
    <scope>NUCLEOTIDE SEQUENCE [LARGE SCALE GENOMIC DNA]</scope>
    <source>
        <strain evidence="1 2">DSM 4928</strain>
    </source>
</reference>
<organism evidence="1 2">
    <name type="scientific">Clostridium thermobutyricum DSM 4928</name>
    <dbReference type="NCBI Taxonomy" id="1121339"/>
    <lineage>
        <taxon>Bacteria</taxon>
        <taxon>Bacillati</taxon>
        <taxon>Bacillota</taxon>
        <taxon>Clostridia</taxon>
        <taxon>Eubacteriales</taxon>
        <taxon>Clostridiaceae</taxon>
        <taxon>Clostridium</taxon>
    </lineage>
</organism>
<accession>A0A1V4SU62</accession>